<dbReference type="AlphaFoldDB" id="A0A5B7HWY3"/>
<gene>
    <name evidence="1" type="ORF">E2C01_068625</name>
</gene>
<dbReference type="Proteomes" id="UP000324222">
    <property type="component" value="Unassembled WGS sequence"/>
</dbReference>
<proteinExistence type="predicted"/>
<keyword evidence="2" id="KW-1185">Reference proteome</keyword>
<evidence type="ECO:0000313" key="2">
    <source>
        <dbReference type="Proteomes" id="UP000324222"/>
    </source>
</evidence>
<reference evidence="1 2" key="1">
    <citation type="submission" date="2019-05" db="EMBL/GenBank/DDBJ databases">
        <title>Another draft genome of Portunus trituberculatus and its Hox gene families provides insights of decapod evolution.</title>
        <authorList>
            <person name="Jeong J.-H."/>
            <person name="Song I."/>
            <person name="Kim S."/>
            <person name="Choi T."/>
            <person name="Kim D."/>
            <person name="Ryu S."/>
            <person name="Kim W."/>
        </authorList>
    </citation>
    <scope>NUCLEOTIDE SEQUENCE [LARGE SCALE GENOMIC DNA]</scope>
    <source>
        <tissue evidence="1">Muscle</tissue>
    </source>
</reference>
<accession>A0A5B7HWY3</accession>
<comment type="caution">
    <text evidence="1">The sequence shown here is derived from an EMBL/GenBank/DDBJ whole genome shotgun (WGS) entry which is preliminary data.</text>
</comment>
<name>A0A5B7HWY3_PORTR</name>
<sequence>MMHCSLHLNRVPTANKFAAEAPDGHHKAATLSLRQPSGRRASHAAYVSHSLESVVVGRRTCDPVAR</sequence>
<dbReference type="EMBL" id="VSRR010038594">
    <property type="protein sequence ID" value="MPC74269.1"/>
    <property type="molecule type" value="Genomic_DNA"/>
</dbReference>
<organism evidence="1 2">
    <name type="scientific">Portunus trituberculatus</name>
    <name type="common">Swimming crab</name>
    <name type="synonym">Neptunus trituberculatus</name>
    <dbReference type="NCBI Taxonomy" id="210409"/>
    <lineage>
        <taxon>Eukaryota</taxon>
        <taxon>Metazoa</taxon>
        <taxon>Ecdysozoa</taxon>
        <taxon>Arthropoda</taxon>
        <taxon>Crustacea</taxon>
        <taxon>Multicrustacea</taxon>
        <taxon>Malacostraca</taxon>
        <taxon>Eumalacostraca</taxon>
        <taxon>Eucarida</taxon>
        <taxon>Decapoda</taxon>
        <taxon>Pleocyemata</taxon>
        <taxon>Brachyura</taxon>
        <taxon>Eubrachyura</taxon>
        <taxon>Portunoidea</taxon>
        <taxon>Portunidae</taxon>
        <taxon>Portuninae</taxon>
        <taxon>Portunus</taxon>
    </lineage>
</organism>
<protein>
    <submittedName>
        <fullName evidence="1">Uncharacterized protein</fullName>
    </submittedName>
</protein>
<evidence type="ECO:0000313" key="1">
    <source>
        <dbReference type="EMBL" id="MPC74269.1"/>
    </source>
</evidence>